<accession>A0A4P9UQ66</accession>
<keyword evidence="7" id="KW-0418">Kinase</keyword>
<evidence type="ECO:0000256" key="5">
    <source>
        <dbReference type="ARBA" id="ARBA00022679"/>
    </source>
</evidence>
<dbReference type="PROSITE" id="PS50109">
    <property type="entry name" value="HIS_KIN"/>
    <property type="match status" value="1"/>
</dbReference>
<proteinExistence type="predicted"/>
<dbReference type="InterPro" id="IPR004358">
    <property type="entry name" value="Sig_transdc_His_kin-like_C"/>
</dbReference>
<sequence length="447" mass="50012">MNSKSLSFRLLVSAGVVLASFFILVAIVLEQGYRESAEQTLRENLKIQVYSLLSAAELTRAGQIKMPKELREPRFSNPGSGLYAWIQPVDGDVVWFSPSAIGLNASSAPEMESGKFVFLLDEQGRYVLHYKVIWENHRGKEQEYIFSVAEESLFVAKQVDRFKTALGSWLLAMGLILILIQFLVLRWGLSPLRLIVRDLEAIERGEKSLLDGSYATELRGLARNLNALISSERAHLERYRNTLADLAHSLKTPLAILRGSIDSPVLNKKTVHDQISRMDEIVEYQLQRAAAKGEKKITGTMDASLGVDKIIASMKKVHADKPIVFEIKKPDKFKIYCEQGDFYEIAGNLIDNACKWCDKKVKVSILNKNQIKQEGFSFLLQIEDDGPGIPVDHLNDILKRGVRADQNTDGHGIGMAVVNEIIDLLGGQLLGDKSQSLGGMRWQVYLP</sequence>
<dbReference type="AlphaFoldDB" id="A0A4P9UQ66"/>
<reference evidence="15" key="1">
    <citation type="journal article" date="2019" name="J. Bacteriol.">
        <title>A Mutagenic Screen Identifies a TonB-Dependent Receptor Required for the Lanthanide Metal Switch in the Type I Methanotroph 'Methylotuvimicrobium buryatense' 5GB1C.</title>
        <authorList>
            <person name="Groom J.D."/>
            <person name="Ford S.M."/>
            <person name="Pesesky M.W."/>
            <person name="Lidstrom M.E."/>
        </authorList>
    </citation>
    <scope>NUCLEOTIDE SEQUENCE [LARGE SCALE GENOMIC DNA]</scope>
    <source>
        <strain evidence="15">5GB1C</strain>
    </source>
</reference>
<evidence type="ECO:0000256" key="10">
    <source>
        <dbReference type="ARBA" id="ARBA00023136"/>
    </source>
</evidence>
<dbReference type="KEGG" id="mbur:EQU24_09225"/>
<evidence type="ECO:0000259" key="12">
    <source>
        <dbReference type="PROSITE" id="PS50109"/>
    </source>
</evidence>
<dbReference type="InterPro" id="IPR036890">
    <property type="entry name" value="HATPase_C_sf"/>
</dbReference>
<dbReference type="InterPro" id="IPR003594">
    <property type="entry name" value="HATPase_dom"/>
</dbReference>
<dbReference type="Gene3D" id="1.10.287.130">
    <property type="match status" value="1"/>
</dbReference>
<evidence type="ECO:0000256" key="3">
    <source>
        <dbReference type="ARBA" id="ARBA00012438"/>
    </source>
</evidence>
<dbReference type="SUPFAM" id="SSF47384">
    <property type="entry name" value="Homodimeric domain of signal transducing histidine kinase"/>
    <property type="match status" value="1"/>
</dbReference>
<comment type="subcellular location">
    <subcellularLocation>
        <location evidence="2">Membrane</location>
    </subcellularLocation>
</comment>
<dbReference type="InterPro" id="IPR005467">
    <property type="entry name" value="His_kinase_dom"/>
</dbReference>
<dbReference type="CDD" id="cd00082">
    <property type="entry name" value="HisKA"/>
    <property type="match status" value="1"/>
</dbReference>
<dbReference type="InterPro" id="IPR003661">
    <property type="entry name" value="HisK_dim/P_dom"/>
</dbReference>
<evidence type="ECO:0000256" key="6">
    <source>
        <dbReference type="ARBA" id="ARBA00022692"/>
    </source>
</evidence>
<evidence type="ECO:0000259" key="13">
    <source>
        <dbReference type="PROSITE" id="PS50885"/>
    </source>
</evidence>
<dbReference type="InterPro" id="IPR003660">
    <property type="entry name" value="HAMP_dom"/>
</dbReference>
<evidence type="ECO:0000313" key="15">
    <source>
        <dbReference type="Proteomes" id="UP000305881"/>
    </source>
</evidence>
<dbReference type="PRINTS" id="PR00344">
    <property type="entry name" value="BCTRLSENSOR"/>
</dbReference>
<dbReference type="PROSITE" id="PS50885">
    <property type="entry name" value="HAMP"/>
    <property type="match status" value="1"/>
</dbReference>
<dbReference type="RefSeq" id="WP_017839776.1">
    <property type="nucleotide sequence ID" value="NZ_CP035467.1"/>
</dbReference>
<dbReference type="Proteomes" id="UP000305881">
    <property type="component" value="Chromosome"/>
</dbReference>
<evidence type="ECO:0000256" key="8">
    <source>
        <dbReference type="ARBA" id="ARBA00022989"/>
    </source>
</evidence>
<evidence type="ECO:0000256" key="4">
    <source>
        <dbReference type="ARBA" id="ARBA00022553"/>
    </source>
</evidence>
<feature type="domain" description="HAMP" evidence="13">
    <location>
        <begin position="186"/>
        <end position="237"/>
    </location>
</feature>
<dbReference type="PANTHER" id="PTHR45436:SF4">
    <property type="entry name" value="SENSOR PROTEIN PHOQ"/>
    <property type="match status" value="1"/>
</dbReference>
<keyword evidence="8 11" id="KW-1133">Transmembrane helix</keyword>
<dbReference type="SMART" id="SM00387">
    <property type="entry name" value="HATPase_c"/>
    <property type="match status" value="1"/>
</dbReference>
<evidence type="ECO:0000256" key="7">
    <source>
        <dbReference type="ARBA" id="ARBA00022777"/>
    </source>
</evidence>
<dbReference type="PANTHER" id="PTHR45436">
    <property type="entry name" value="SENSOR HISTIDINE KINASE YKOH"/>
    <property type="match status" value="1"/>
</dbReference>
<name>A0A4P9UQ66_METBY</name>
<dbReference type="Gene3D" id="3.30.565.10">
    <property type="entry name" value="Histidine kinase-like ATPase, C-terminal domain"/>
    <property type="match status" value="1"/>
</dbReference>
<keyword evidence="15" id="KW-1185">Reference proteome</keyword>
<keyword evidence="10 11" id="KW-0472">Membrane</keyword>
<dbReference type="InterPro" id="IPR050428">
    <property type="entry name" value="TCS_sensor_his_kinase"/>
</dbReference>
<dbReference type="OrthoDB" id="9809567at2"/>
<keyword evidence="6 11" id="KW-0812">Transmembrane</keyword>
<dbReference type="EMBL" id="CP035467">
    <property type="protein sequence ID" value="QCW82401.1"/>
    <property type="molecule type" value="Genomic_DNA"/>
</dbReference>
<dbReference type="GO" id="GO:0005886">
    <property type="term" value="C:plasma membrane"/>
    <property type="evidence" value="ECO:0007669"/>
    <property type="project" value="TreeGrafter"/>
</dbReference>
<feature type="domain" description="Histidine kinase" evidence="12">
    <location>
        <begin position="245"/>
        <end position="447"/>
    </location>
</feature>
<dbReference type="SUPFAM" id="SSF55874">
    <property type="entry name" value="ATPase domain of HSP90 chaperone/DNA topoisomerase II/histidine kinase"/>
    <property type="match status" value="1"/>
</dbReference>
<dbReference type="InterPro" id="IPR036097">
    <property type="entry name" value="HisK_dim/P_sf"/>
</dbReference>
<keyword evidence="5" id="KW-0808">Transferase</keyword>
<evidence type="ECO:0000256" key="2">
    <source>
        <dbReference type="ARBA" id="ARBA00004370"/>
    </source>
</evidence>
<dbReference type="STRING" id="675511.GCA_000341735_01189"/>
<dbReference type="Pfam" id="PF02518">
    <property type="entry name" value="HATPase_c"/>
    <property type="match status" value="1"/>
</dbReference>
<keyword evidence="9" id="KW-0902">Two-component regulatory system</keyword>
<feature type="transmembrane region" description="Helical" evidence="11">
    <location>
        <begin position="166"/>
        <end position="189"/>
    </location>
</feature>
<dbReference type="EC" id="2.7.13.3" evidence="3"/>
<evidence type="ECO:0000313" key="14">
    <source>
        <dbReference type="EMBL" id="QCW82401.1"/>
    </source>
</evidence>
<keyword evidence="4" id="KW-0597">Phosphoprotein</keyword>
<evidence type="ECO:0000256" key="9">
    <source>
        <dbReference type="ARBA" id="ARBA00023012"/>
    </source>
</evidence>
<protein>
    <recommendedName>
        <fullName evidence="3">histidine kinase</fullName>
        <ecNumber evidence="3">2.7.13.3</ecNumber>
    </recommendedName>
</protein>
<evidence type="ECO:0000256" key="1">
    <source>
        <dbReference type="ARBA" id="ARBA00000085"/>
    </source>
</evidence>
<dbReference type="GO" id="GO:0005524">
    <property type="term" value="F:ATP binding"/>
    <property type="evidence" value="ECO:0007669"/>
    <property type="project" value="UniProtKB-KW"/>
</dbReference>
<evidence type="ECO:0000256" key="11">
    <source>
        <dbReference type="SAM" id="Phobius"/>
    </source>
</evidence>
<gene>
    <name evidence="14" type="ORF">EQU24_09225</name>
</gene>
<feature type="transmembrane region" description="Helical" evidence="11">
    <location>
        <begin position="6"/>
        <end position="29"/>
    </location>
</feature>
<organism evidence="14 15">
    <name type="scientific">Methylotuvimicrobium buryatense</name>
    <name type="common">Methylomicrobium buryatense</name>
    <dbReference type="NCBI Taxonomy" id="95641"/>
    <lineage>
        <taxon>Bacteria</taxon>
        <taxon>Pseudomonadati</taxon>
        <taxon>Pseudomonadota</taxon>
        <taxon>Gammaproteobacteria</taxon>
        <taxon>Methylococcales</taxon>
        <taxon>Methylococcaceae</taxon>
        <taxon>Methylotuvimicrobium</taxon>
    </lineage>
</organism>
<comment type="catalytic activity">
    <reaction evidence="1">
        <text>ATP + protein L-histidine = ADP + protein N-phospho-L-histidine.</text>
        <dbReference type="EC" id="2.7.13.3"/>
    </reaction>
</comment>
<dbReference type="GO" id="GO:0000155">
    <property type="term" value="F:phosphorelay sensor kinase activity"/>
    <property type="evidence" value="ECO:0007669"/>
    <property type="project" value="InterPro"/>
</dbReference>